<protein>
    <submittedName>
        <fullName evidence="1">Uncharacterized protein</fullName>
    </submittedName>
</protein>
<name>A0ACC0LGX2_RHOML</name>
<sequence length="373" mass="42686">MSTSVVPFGMIHTTFFSKIDRTNEHTPTRCRQNIYPNLRPLPSVTQHTMLLTPRLLLFLQPNKNQYIPIPSSLYTHTHTHSLAYYNCNLQQILSERYTRVRTFPPPSSTMEDIKGKAVEVGSGDMADVGLPIQGMGPPMRGDQRIGFHQENGSNRVGALRRLSELRARRRLAAAAAEGFGSASVMQRHFVPKPIRPPPPPTTEVNPFTAQFLFEKELKCSDVGPACRIVIPKGYAERYLPALTDKEGFFVFMDDMDACEIWVFRYRYWQNNHSRMFVLEKTGDFVRAHGLQSGDFMMVYKDGQSERFGIRARKASSQVTGPQHELNRSRNYYADLTAMNGTCFPPENVLYNSPMKFTAEDLRWCRMFQMSNNH</sequence>
<reference evidence="1" key="1">
    <citation type="submission" date="2022-02" db="EMBL/GenBank/DDBJ databases">
        <title>Plant Genome Project.</title>
        <authorList>
            <person name="Zhang R.-G."/>
        </authorList>
    </citation>
    <scope>NUCLEOTIDE SEQUENCE</scope>
    <source>
        <strain evidence="1">AT1</strain>
    </source>
</reference>
<dbReference type="EMBL" id="CM046399">
    <property type="protein sequence ID" value="KAI8527870.1"/>
    <property type="molecule type" value="Genomic_DNA"/>
</dbReference>
<evidence type="ECO:0000313" key="2">
    <source>
        <dbReference type="Proteomes" id="UP001062846"/>
    </source>
</evidence>
<keyword evidence="2" id="KW-1185">Reference proteome</keyword>
<proteinExistence type="predicted"/>
<dbReference type="Proteomes" id="UP001062846">
    <property type="component" value="Chromosome 12"/>
</dbReference>
<organism evidence="1 2">
    <name type="scientific">Rhododendron molle</name>
    <name type="common">Chinese azalea</name>
    <name type="synonym">Azalea mollis</name>
    <dbReference type="NCBI Taxonomy" id="49168"/>
    <lineage>
        <taxon>Eukaryota</taxon>
        <taxon>Viridiplantae</taxon>
        <taxon>Streptophyta</taxon>
        <taxon>Embryophyta</taxon>
        <taxon>Tracheophyta</taxon>
        <taxon>Spermatophyta</taxon>
        <taxon>Magnoliopsida</taxon>
        <taxon>eudicotyledons</taxon>
        <taxon>Gunneridae</taxon>
        <taxon>Pentapetalae</taxon>
        <taxon>asterids</taxon>
        <taxon>Ericales</taxon>
        <taxon>Ericaceae</taxon>
        <taxon>Ericoideae</taxon>
        <taxon>Rhodoreae</taxon>
        <taxon>Rhododendron</taxon>
    </lineage>
</organism>
<gene>
    <name evidence="1" type="ORF">RHMOL_Rhmol12G0107400</name>
</gene>
<comment type="caution">
    <text evidence="1">The sequence shown here is derived from an EMBL/GenBank/DDBJ whole genome shotgun (WGS) entry which is preliminary data.</text>
</comment>
<evidence type="ECO:0000313" key="1">
    <source>
        <dbReference type="EMBL" id="KAI8527870.1"/>
    </source>
</evidence>
<accession>A0ACC0LGX2</accession>